<proteinExistence type="predicted"/>
<feature type="transmembrane region" description="Helical" evidence="1">
    <location>
        <begin position="42"/>
        <end position="75"/>
    </location>
</feature>
<feature type="transmembrane region" description="Helical" evidence="1">
    <location>
        <begin position="171"/>
        <end position="192"/>
    </location>
</feature>
<protein>
    <submittedName>
        <fullName evidence="2">Uncharacterized protein</fullName>
    </submittedName>
</protein>
<name>A0A563E5U0_9MICO</name>
<dbReference type="AlphaFoldDB" id="A0A563E5U0"/>
<reference evidence="2 3" key="2">
    <citation type="submission" date="2019-08" db="EMBL/GenBank/DDBJ databases">
        <title>Jejuicoccus antrihumi gen. nov., sp. nov., a new member of the family Dermacoccaceae isolated from a cave.</title>
        <authorList>
            <person name="Schumann P."/>
            <person name="Kim I.S."/>
        </authorList>
    </citation>
    <scope>NUCLEOTIDE SEQUENCE [LARGE SCALE GENOMIC DNA]</scope>
    <source>
        <strain evidence="2 3">C5-26</strain>
    </source>
</reference>
<comment type="caution">
    <text evidence="2">The sequence shown here is derived from an EMBL/GenBank/DDBJ whole genome shotgun (WGS) entry which is preliminary data.</text>
</comment>
<evidence type="ECO:0000256" key="1">
    <source>
        <dbReference type="SAM" id="Phobius"/>
    </source>
</evidence>
<dbReference type="EMBL" id="VCQV01000005">
    <property type="protein sequence ID" value="TWP37659.1"/>
    <property type="molecule type" value="Genomic_DNA"/>
</dbReference>
<evidence type="ECO:0000313" key="2">
    <source>
        <dbReference type="EMBL" id="TWP37659.1"/>
    </source>
</evidence>
<keyword evidence="1" id="KW-0812">Transmembrane</keyword>
<keyword evidence="1" id="KW-0472">Membrane</keyword>
<sequence length="200" mass="20385">MKGSAPGGSTIGRYLAALFGWVGRGRGGPPPHPHRTGLRLFAVGMTAFLVGTVALAGQVNVVVLIAVIVAGLAVLTTVNDLFSMLVFVGCTVLLWLVSGASPSSGWCVPIAVELFAVQSALTLATLGPAEAPVPRRVLVTWLRRTLWVAAGTALIGAAGVAISSEPPRGTVYVAAALVIALMVGAALLPRLFAPDDGDPE</sequence>
<gene>
    <name evidence="2" type="ORF">FGL98_05480</name>
</gene>
<organism evidence="2 3">
    <name type="scientific">Leekyejoonella antrihumi</name>
    <dbReference type="NCBI Taxonomy" id="1660198"/>
    <lineage>
        <taxon>Bacteria</taxon>
        <taxon>Bacillati</taxon>
        <taxon>Actinomycetota</taxon>
        <taxon>Actinomycetes</taxon>
        <taxon>Micrococcales</taxon>
        <taxon>Dermacoccaceae</taxon>
        <taxon>Leekyejoonella</taxon>
    </lineage>
</organism>
<keyword evidence="1" id="KW-1133">Transmembrane helix</keyword>
<dbReference type="RefSeq" id="WP_146315726.1">
    <property type="nucleotide sequence ID" value="NZ_VCQV01000005.1"/>
</dbReference>
<feature type="transmembrane region" description="Helical" evidence="1">
    <location>
        <begin position="146"/>
        <end position="164"/>
    </location>
</feature>
<reference evidence="2 3" key="1">
    <citation type="submission" date="2019-05" db="EMBL/GenBank/DDBJ databases">
        <authorList>
            <person name="Lee S.D."/>
        </authorList>
    </citation>
    <scope>NUCLEOTIDE SEQUENCE [LARGE SCALE GENOMIC DNA]</scope>
    <source>
        <strain evidence="2 3">C5-26</strain>
    </source>
</reference>
<evidence type="ECO:0000313" key="3">
    <source>
        <dbReference type="Proteomes" id="UP000320244"/>
    </source>
</evidence>
<dbReference type="Proteomes" id="UP000320244">
    <property type="component" value="Unassembled WGS sequence"/>
</dbReference>
<accession>A0A563E5U0</accession>
<keyword evidence="3" id="KW-1185">Reference proteome</keyword>
<feature type="transmembrane region" description="Helical" evidence="1">
    <location>
        <begin position="81"/>
        <end position="99"/>
    </location>
</feature>